<keyword evidence="3" id="KW-1185">Reference proteome</keyword>
<gene>
    <name evidence="2" type="ORF">VNI00_018515</name>
</gene>
<reference evidence="2 3" key="1">
    <citation type="submission" date="2024-01" db="EMBL/GenBank/DDBJ databases">
        <title>A draft genome for a cacao thread blight-causing isolate of Paramarasmius palmivorus.</title>
        <authorList>
            <person name="Baruah I.K."/>
            <person name="Bukari Y."/>
            <person name="Amoako-Attah I."/>
            <person name="Meinhardt L.W."/>
            <person name="Bailey B.A."/>
            <person name="Cohen S.P."/>
        </authorList>
    </citation>
    <scope>NUCLEOTIDE SEQUENCE [LARGE SCALE GENOMIC DNA]</scope>
    <source>
        <strain evidence="2 3">GH-12</strain>
    </source>
</reference>
<dbReference type="EMBL" id="JAYKXP010000243">
    <property type="protein sequence ID" value="KAK7017924.1"/>
    <property type="molecule type" value="Genomic_DNA"/>
</dbReference>
<evidence type="ECO:0000256" key="1">
    <source>
        <dbReference type="SAM" id="MobiDB-lite"/>
    </source>
</evidence>
<sequence>MGCRFFHTFSTADTDAAISRGWKPPVASPRGPSDDVQTLSYTSPPAVSYAPSQPTPSMVSSEHCTGAKGCPYEPHRIALTSTTSSASSPGNEDPTPRLRTPEFAPRSPSPHVSELFRTLARDLSTFSANVDAIDNETTDLRRLVDELSCMIPLSLA</sequence>
<name>A0AAW0AY17_9AGAR</name>
<dbReference type="Proteomes" id="UP001383192">
    <property type="component" value="Unassembled WGS sequence"/>
</dbReference>
<organism evidence="2 3">
    <name type="scientific">Paramarasmius palmivorus</name>
    <dbReference type="NCBI Taxonomy" id="297713"/>
    <lineage>
        <taxon>Eukaryota</taxon>
        <taxon>Fungi</taxon>
        <taxon>Dikarya</taxon>
        <taxon>Basidiomycota</taxon>
        <taxon>Agaricomycotina</taxon>
        <taxon>Agaricomycetes</taxon>
        <taxon>Agaricomycetidae</taxon>
        <taxon>Agaricales</taxon>
        <taxon>Marasmiineae</taxon>
        <taxon>Marasmiaceae</taxon>
        <taxon>Paramarasmius</taxon>
    </lineage>
</organism>
<evidence type="ECO:0000313" key="2">
    <source>
        <dbReference type="EMBL" id="KAK7017924.1"/>
    </source>
</evidence>
<comment type="caution">
    <text evidence="2">The sequence shown here is derived from an EMBL/GenBank/DDBJ whole genome shotgun (WGS) entry which is preliminary data.</text>
</comment>
<evidence type="ECO:0000313" key="3">
    <source>
        <dbReference type="Proteomes" id="UP001383192"/>
    </source>
</evidence>
<feature type="compositionally biased region" description="Polar residues" evidence="1">
    <location>
        <begin position="35"/>
        <end position="63"/>
    </location>
</feature>
<protein>
    <submittedName>
        <fullName evidence="2">Uncharacterized protein</fullName>
    </submittedName>
</protein>
<dbReference type="AlphaFoldDB" id="A0AAW0AY17"/>
<feature type="non-terminal residue" evidence="2">
    <location>
        <position position="156"/>
    </location>
</feature>
<feature type="region of interest" description="Disordered" evidence="1">
    <location>
        <begin position="16"/>
        <end position="111"/>
    </location>
</feature>
<proteinExistence type="predicted"/>
<accession>A0AAW0AY17</accession>